<reference evidence="4 5" key="1">
    <citation type="submission" date="2019-02" db="EMBL/GenBank/DDBJ databases">
        <title>Deep-cultivation of Planctomycetes and their phenomic and genomic characterization uncovers novel biology.</title>
        <authorList>
            <person name="Wiegand S."/>
            <person name="Jogler M."/>
            <person name="Boedeker C."/>
            <person name="Pinto D."/>
            <person name="Vollmers J."/>
            <person name="Rivas-Marin E."/>
            <person name="Kohn T."/>
            <person name="Peeters S.H."/>
            <person name="Heuer A."/>
            <person name="Rast P."/>
            <person name="Oberbeckmann S."/>
            <person name="Bunk B."/>
            <person name="Jeske O."/>
            <person name="Meyerdierks A."/>
            <person name="Storesund J.E."/>
            <person name="Kallscheuer N."/>
            <person name="Luecker S."/>
            <person name="Lage O.M."/>
            <person name="Pohl T."/>
            <person name="Merkel B.J."/>
            <person name="Hornburger P."/>
            <person name="Mueller R.-W."/>
            <person name="Bruemmer F."/>
            <person name="Labrenz M."/>
            <person name="Spormann A.M."/>
            <person name="Op den Camp H."/>
            <person name="Overmann J."/>
            <person name="Amann R."/>
            <person name="Jetten M.S.M."/>
            <person name="Mascher T."/>
            <person name="Medema M.H."/>
            <person name="Devos D.P."/>
            <person name="Kaster A.-K."/>
            <person name="Ovreas L."/>
            <person name="Rohde M."/>
            <person name="Galperin M.Y."/>
            <person name="Jogler C."/>
        </authorList>
    </citation>
    <scope>NUCLEOTIDE SEQUENCE [LARGE SCALE GENOMIC DNA]</scope>
    <source>
        <strain evidence="4 5">Pan181</strain>
    </source>
</reference>
<dbReference type="Gene3D" id="2.30.42.10">
    <property type="match status" value="1"/>
</dbReference>
<evidence type="ECO:0000313" key="4">
    <source>
        <dbReference type="EMBL" id="QDU54263.1"/>
    </source>
</evidence>
<dbReference type="SMART" id="SM00228">
    <property type="entry name" value="PDZ"/>
    <property type="match status" value="1"/>
</dbReference>
<sequence precursor="true">MNIPWQRVLSVALASLLAVGVTLSLAVAQDDGADEGRVVPVDPQQNDPLPGILGGPQVLQRRSANGPGMFLFPGNPADITRQTSPYYIGVAVAPASDHLRAHIDLPEQVGLVVEHVWEGSPAEEAGIEVHDVLVAADGSDLRTMEDLVNAVNDHSGDQFTRFSLDIIRHGQPQTVFVTPTERPQSQQHPLLPHAMPNAGFGFNGLQPGTNSMSVQVQRQDNGPPHIVIERDGERWEIDGGDQAAIDELPEDLQPVVERMLNSEANGQMNFQFFSQQPGGSAQPMPQMDELQRQMQERMQQMENQLRRLEQQLDNQIEEDERA</sequence>
<dbReference type="InterPro" id="IPR036034">
    <property type="entry name" value="PDZ_sf"/>
</dbReference>
<evidence type="ECO:0000256" key="1">
    <source>
        <dbReference type="SAM" id="MobiDB-lite"/>
    </source>
</evidence>
<evidence type="ECO:0000313" key="5">
    <source>
        <dbReference type="Proteomes" id="UP000315750"/>
    </source>
</evidence>
<proteinExistence type="predicted"/>
<dbReference type="Proteomes" id="UP000315750">
    <property type="component" value="Chromosome"/>
</dbReference>
<keyword evidence="2" id="KW-0732">Signal</keyword>
<dbReference type="OrthoDB" id="255789at2"/>
<dbReference type="KEGG" id="amuc:Pan181_04430"/>
<keyword evidence="5" id="KW-1185">Reference proteome</keyword>
<dbReference type="PROSITE" id="PS50106">
    <property type="entry name" value="PDZ"/>
    <property type="match status" value="1"/>
</dbReference>
<dbReference type="EMBL" id="CP036278">
    <property type="protein sequence ID" value="QDU54263.1"/>
    <property type="molecule type" value="Genomic_DNA"/>
</dbReference>
<dbReference type="InterPro" id="IPR001478">
    <property type="entry name" value="PDZ"/>
</dbReference>
<dbReference type="RefSeq" id="WP_145245268.1">
    <property type="nucleotide sequence ID" value="NZ_CP036278.1"/>
</dbReference>
<dbReference type="SUPFAM" id="SSF50156">
    <property type="entry name" value="PDZ domain-like"/>
    <property type="match status" value="1"/>
</dbReference>
<feature type="chain" id="PRO_5022197600" evidence="2">
    <location>
        <begin position="29"/>
        <end position="322"/>
    </location>
</feature>
<gene>
    <name evidence="4" type="ORF">Pan181_04430</name>
</gene>
<evidence type="ECO:0000256" key="2">
    <source>
        <dbReference type="SAM" id="SignalP"/>
    </source>
</evidence>
<accession>A0A518AHQ7</accession>
<feature type="region of interest" description="Disordered" evidence="1">
    <location>
        <begin position="272"/>
        <end position="322"/>
    </location>
</feature>
<feature type="signal peptide" evidence="2">
    <location>
        <begin position="1"/>
        <end position="28"/>
    </location>
</feature>
<protein>
    <submittedName>
        <fullName evidence="4">PDZ domain (Also known as DHR or GLGF)</fullName>
    </submittedName>
</protein>
<dbReference type="AlphaFoldDB" id="A0A518AHQ7"/>
<name>A0A518AHQ7_9BACT</name>
<evidence type="ECO:0000259" key="3">
    <source>
        <dbReference type="PROSITE" id="PS50106"/>
    </source>
</evidence>
<organism evidence="4 5">
    <name type="scientific">Aeoliella mucimassa</name>
    <dbReference type="NCBI Taxonomy" id="2527972"/>
    <lineage>
        <taxon>Bacteria</taxon>
        <taxon>Pseudomonadati</taxon>
        <taxon>Planctomycetota</taxon>
        <taxon>Planctomycetia</taxon>
        <taxon>Pirellulales</taxon>
        <taxon>Lacipirellulaceae</taxon>
        <taxon>Aeoliella</taxon>
    </lineage>
</organism>
<feature type="domain" description="PDZ" evidence="3">
    <location>
        <begin position="76"/>
        <end position="144"/>
    </location>
</feature>
<dbReference type="Pfam" id="PF13180">
    <property type="entry name" value="PDZ_2"/>
    <property type="match status" value="1"/>
</dbReference>